<dbReference type="PANTHER" id="PTHR33710">
    <property type="entry name" value="BNAC02G09200D PROTEIN"/>
    <property type="match status" value="1"/>
</dbReference>
<dbReference type="PANTHER" id="PTHR33710:SF62">
    <property type="entry name" value="DUF4283 DOMAIN PROTEIN"/>
    <property type="match status" value="1"/>
</dbReference>
<feature type="domain" description="Endonuclease/exonuclease/phosphatase" evidence="1">
    <location>
        <begin position="127"/>
        <end position="269"/>
    </location>
</feature>
<evidence type="ECO:0000313" key="3">
    <source>
        <dbReference type="RefSeq" id="XP_022743890.1"/>
    </source>
</evidence>
<dbReference type="RefSeq" id="XP_022743890.1">
    <property type="nucleotide sequence ID" value="XM_022888155.1"/>
</dbReference>
<gene>
    <name evidence="3" type="primary">LOC111294791</name>
</gene>
<dbReference type="InterPro" id="IPR005135">
    <property type="entry name" value="Endo/exonuclease/phosphatase"/>
</dbReference>
<dbReference type="Pfam" id="PF03372">
    <property type="entry name" value="Exo_endo_phos"/>
    <property type="match status" value="1"/>
</dbReference>
<dbReference type="AlphaFoldDB" id="A0A6P5YUJ1"/>
<dbReference type="OrthoDB" id="999895at2759"/>
<dbReference type="GO" id="GO:0003824">
    <property type="term" value="F:catalytic activity"/>
    <property type="evidence" value="ECO:0007669"/>
    <property type="project" value="InterPro"/>
</dbReference>
<dbReference type="Proteomes" id="UP000515121">
    <property type="component" value="Unplaced"/>
</dbReference>
<dbReference type="SUPFAM" id="SSF56219">
    <property type="entry name" value="DNase I-like"/>
    <property type="match status" value="1"/>
</dbReference>
<dbReference type="InterPro" id="IPR036691">
    <property type="entry name" value="Endo/exonu/phosph_ase_sf"/>
</dbReference>
<evidence type="ECO:0000313" key="2">
    <source>
        <dbReference type="Proteomes" id="UP000515121"/>
    </source>
</evidence>
<sequence length="463" mass="53866">MADDLDNMWKYQSFTEEELDRVQPDVSILDETTANKEKWMVGKLLTFRSFNKDAMISTLKVRPRGFPLDDKNLILMDEYKASLRPSEYQFHRAMFWVRVYGLPLGMRSKEMAMCIVEKIGELFEVDAGNALDRIRQRCKIRDVFGVDATGKSGGFGMMWKDGVQLNLQSFSKNHIDIELLGQPGQNWRITGFSREPKTTERYRTWRLLERLGDQSDEPWLCLGDFNEILFDTEKWGGNPKAARPIENFRLAMERTGLEDLGCRGLWFTWEKGKGTNAVIRKRLHRGLGNKDWMEIVPLCTVTNLVTSTSDHNPILVKTDGCRVQRKNRGRSARSFFEVAWVKDEETRKVIKQGWEEKPHYGIHAKIRHTGIGMRTWASTKFGSLQNRIKVLRDELIELKSMDPNDGSMQRAELVKRELNEMLEREEAYWSRREQESTGYKETRIQPTFMTKHHLGEGRILSVG</sequence>
<reference evidence="3" key="1">
    <citation type="submission" date="2025-08" db="UniProtKB">
        <authorList>
            <consortium name="RefSeq"/>
        </authorList>
    </citation>
    <scope>IDENTIFICATION</scope>
    <source>
        <tissue evidence="3">Fruit stalk</tissue>
    </source>
</reference>
<dbReference type="KEGG" id="dzi:111294791"/>
<protein>
    <submittedName>
        <fullName evidence="3">Uncharacterized protein LOC111294791</fullName>
    </submittedName>
</protein>
<proteinExistence type="predicted"/>
<keyword evidence="2" id="KW-1185">Reference proteome</keyword>
<organism evidence="2 3">
    <name type="scientific">Durio zibethinus</name>
    <name type="common">Durian</name>
    <dbReference type="NCBI Taxonomy" id="66656"/>
    <lineage>
        <taxon>Eukaryota</taxon>
        <taxon>Viridiplantae</taxon>
        <taxon>Streptophyta</taxon>
        <taxon>Embryophyta</taxon>
        <taxon>Tracheophyta</taxon>
        <taxon>Spermatophyta</taxon>
        <taxon>Magnoliopsida</taxon>
        <taxon>eudicotyledons</taxon>
        <taxon>Gunneridae</taxon>
        <taxon>Pentapetalae</taxon>
        <taxon>rosids</taxon>
        <taxon>malvids</taxon>
        <taxon>Malvales</taxon>
        <taxon>Malvaceae</taxon>
        <taxon>Helicteroideae</taxon>
        <taxon>Durio</taxon>
    </lineage>
</organism>
<dbReference type="GeneID" id="111294791"/>
<name>A0A6P5YUJ1_DURZI</name>
<dbReference type="Gene3D" id="3.60.10.10">
    <property type="entry name" value="Endonuclease/exonuclease/phosphatase"/>
    <property type="match status" value="1"/>
</dbReference>
<evidence type="ECO:0000259" key="1">
    <source>
        <dbReference type="Pfam" id="PF03372"/>
    </source>
</evidence>
<accession>A0A6P5YUJ1</accession>